<keyword evidence="9" id="KW-0902">Two-component regulatory system</keyword>
<dbReference type="SMART" id="SM00091">
    <property type="entry name" value="PAS"/>
    <property type="match status" value="1"/>
</dbReference>
<evidence type="ECO:0000256" key="4">
    <source>
        <dbReference type="ARBA" id="ARBA00022679"/>
    </source>
</evidence>
<evidence type="ECO:0000313" key="16">
    <source>
        <dbReference type="Proteomes" id="UP000290174"/>
    </source>
</evidence>
<dbReference type="Gene3D" id="3.30.450.40">
    <property type="match status" value="1"/>
</dbReference>
<evidence type="ECO:0000256" key="9">
    <source>
        <dbReference type="ARBA" id="ARBA00023012"/>
    </source>
</evidence>
<evidence type="ECO:0000313" key="15">
    <source>
        <dbReference type="EMBL" id="RXG83512.1"/>
    </source>
</evidence>
<dbReference type="Pfam" id="PF13426">
    <property type="entry name" value="PAS_9"/>
    <property type="match status" value="1"/>
</dbReference>
<dbReference type="InterPro" id="IPR000014">
    <property type="entry name" value="PAS"/>
</dbReference>
<name>A0A4Q0Q3D5_9BRAD</name>
<keyword evidence="8" id="KW-0067">ATP-binding</keyword>
<dbReference type="PANTHER" id="PTHR43065">
    <property type="entry name" value="SENSOR HISTIDINE KINASE"/>
    <property type="match status" value="1"/>
</dbReference>
<keyword evidence="3" id="KW-0597">Phosphoprotein</keyword>
<evidence type="ECO:0000256" key="1">
    <source>
        <dbReference type="ARBA" id="ARBA00000085"/>
    </source>
</evidence>
<dbReference type="SMART" id="SM00387">
    <property type="entry name" value="HATPase_c"/>
    <property type="match status" value="1"/>
</dbReference>
<dbReference type="PROSITE" id="PS50113">
    <property type="entry name" value="PAC"/>
    <property type="match status" value="1"/>
</dbReference>
<dbReference type="AlphaFoldDB" id="A0A4Q0Q3D5"/>
<dbReference type="Pfam" id="PF00512">
    <property type="entry name" value="HisKA"/>
    <property type="match status" value="1"/>
</dbReference>
<dbReference type="PROSITE" id="PS50109">
    <property type="entry name" value="HIS_KIN"/>
    <property type="match status" value="1"/>
</dbReference>
<dbReference type="PANTHER" id="PTHR43065:SF10">
    <property type="entry name" value="PEROXIDE STRESS-ACTIVATED HISTIDINE KINASE MAK3"/>
    <property type="match status" value="1"/>
</dbReference>
<organism evidence="15 16">
    <name type="scientific">Bradyrhizobium zhanjiangense</name>
    <dbReference type="NCBI Taxonomy" id="1325107"/>
    <lineage>
        <taxon>Bacteria</taxon>
        <taxon>Pseudomonadati</taxon>
        <taxon>Pseudomonadota</taxon>
        <taxon>Alphaproteobacteria</taxon>
        <taxon>Hyphomicrobiales</taxon>
        <taxon>Nitrobacteraceae</taxon>
        <taxon>Bradyrhizobium</taxon>
    </lineage>
</organism>
<accession>A0A4Q0Q3D5</accession>
<dbReference type="SUPFAM" id="SSF55785">
    <property type="entry name" value="PYP-like sensor domain (PAS domain)"/>
    <property type="match status" value="1"/>
</dbReference>
<evidence type="ECO:0000259" key="13">
    <source>
        <dbReference type="PROSITE" id="PS50112"/>
    </source>
</evidence>
<dbReference type="InterPro" id="IPR004358">
    <property type="entry name" value="Sig_transdc_His_kin-like_C"/>
</dbReference>
<keyword evidence="7" id="KW-0418">Kinase</keyword>
<evidence type="ECO:0000256" key="8">
    <source>
        <dbReference type="ARBA" id="ARBA00022840"/>
    </source>
</evidence>
<feature type="domain" description="Histidine kinase" evidence="12">
    <location>
        <begin position="286"/>
        <end position="502"/>
    </location>
</feature>
<dbReference type="InterPro" id="IPR029016">
    <property type="entry name" value="GAF-like_dom_sf"/>
</dbReference>
<keyword evidence="10" id="KW-0175">Coiled coil</keyword>
<dbReference type="InterPro" id="IPR036890">
    <property type="entry name" value="HATPase_C_sf"/>
</dbReference>
<feature type="region of interest" description="Disordered" evidence="11">
    <location>
        <begin position="504"/>
        <end position="538"/>
    </location>
</feature>
<dbReference type="SUPFAM" id="SSF55874">
    <property type="entry name" value="ATPase domain of HSP90 chaperone/DNA topoisomerase II/histidine kinase"/>
    <property type="match status" value="1"/>
</dbReference>
<dbReference type="Gene3D" id="1.10.287.130">
    <property type="match status" value="1"/>
</dbReference>
<dbReference type="PRINTS" id="PR00344">
    <property type="entry name" value="BCTRLSENSOR"/>
</dbReference>
<dbReference type="Pfam" id="PF13185">
    <property type="entry name" value="GAF_2"/>
    <property type="match status" value="1"/>
</dbReference>
<dbReference type="InterPro" id="IPR003018">
    <property type="entry name" value="GAF"/>
</dbReference>
<evidence type="ECO:0000256" key="5">
    <source>
        <dbReference type="ARBA" id="ARBA00022737"/>
    </source>
</evidence>
<feature type="domain" description="PAC" evidence="14">
    <location>
        <begin position="210"/>
        <end position="259"/>
    </location>
</feature>
<reference evidence="15 16" key="1">
    <citation type="submission" date="2018-11" db="EMBL/GenBank/DDBJ databases">
        <title>Bradyrhizobium sp. nov., isolated from effective nodules of peanut in China.</title>
        <authorList>
            <person name="Li Y."/>
        </authorList>
    </citation>
    <scope>NUCLEOTIDE SEQUENCE [LARGE SCALE GENOMIC DNA]</scope>
    <source>
        <strain evidence="15 16">CCBAU 51770</strain>
    </source>
</reference>
<evidence type="ECO:0000256" key="7">
    <source>
        <dbReference type="ARBA" id="ARBA00022777"/>
    </source>
</evidence>
<dbReference type="GO" id="GO:0000155">
    <property type="term" value="F:phosphorelay sensor kinase activity"/>
    <property type="evidence" value="ECO:0007669"/>
    <property type="project" value="InterPro"/>
</dbReference>
<dbReference type="InterPro" id="IPR003661">
    <property type="entry name" value="HisK_dim/P_dom"/>
</dbReference>
<dbReference type="Gene3D" id="3.30.565.10">
    <property type="entry name" value="Histidine kinase-like ATPase, C-terminal domain"/>
    <property type="match status" value="1"/>
</dbReference>
<dbReference type="InterPro" id="IPR000700">
    <property type="entry name" value="PAS-assoc_C"/>
</dbReference>
<dbReference type="SUPFAM" id="SSF55781">
    <property type="entry name" value="GAF domain-like"/>
    <property type="match status" value="1"/>
</dbReference>
<dbReference type="InterPro" id="IPR003594">
    <property type="entry name" value="HATPase_dom"/>
</dbReference>
<dbReference type="EMBL" id="RKMK01000129">
    <property type="protein sequence ID" value="RXG83512.1"/>
    <property type="molecule type" value="Genomic_DNA"/>
</dbReference>
<dbReference type="FunFam" id="3.30.565.10:FF:000042">
    <property type="entry name" value="Two-component sensor histidine kinase KdpD"/>
    <property type="match status" value="1"/>
</dbReference>
<dbReference type="Proteomes" id="UP000290174">
    <property type="component" value="Unassembled WGS sequence"/>
</dbReference>
<dbReference type="GO" id="GO:0005524">
    <property type="term" value="F:ATP binding"/>
    <property type="evidence" value="ECO:0007669"/>
    <property type="project" value="UniProtKB-KW"/>
</dbReference>
<evidence type="ECO:0000256" key="11">
    <source>
        <dbReference type="SAM" id="MobiDB-lite"/>
    </source>
</evidence>
<evidence type="ECO:0000256" key="10">
    <source>
        <dbReference type="SAM" id="Coils"/>
    </source>
</evidence>
<proteinExistence type="predicted"/>
<dbReference type="Pfam" id="PF02518">
    <property type="entry name" value="HATPase_c"/>
    <property type="match status" value="1"/>
</dbReference>
<dbReference type="PROSITE" id="PS50112">
    <property type="entry name" value="PAS"/>
    <property type="match status" value="1"/>
</dbReference>
<protein>
    <recommendedName>
        <fullName evidence="2">histidine kinase</fullName>
        <ecNumber evidence="2">2.7.13.3</ecNumber>
    </recommendedName>
</protein>
<dbReference type="SMART" id="SM00388">
    <property type="entry name" value="HisKA"/>
    <property type="match status" value="1"/>
</dbReference>
<dbReference type="CDD" id="cd00130">
    <property type="entry name" value="PAS"/>
    <property type="match status" value="1"/>
</dbReference>
<keyword evidence="6" id="KW-0547">Nucleotide-binding</keyword>
<dbReference type="EC" id="2.7.13.3" evidence="2"/>
<comment type="caution">
    <text evidence="15">The sequence shown here is derived from an EMBL/GenBank/DDBJ whole genome shotgun (WGS) entry which is preliminary data.</text>
</comment>
<gene>
    <name evidence="15" type="ORF">EAS61_42115</name>
</gene>
<comment type="catalytic activity">
    <reaction evidence="1">
        <text>ATP + protein L-histidine = ADP + protein N-phospho-L-histidine.</text>
        <dbReference type="EC" id="2.7.13.3"/>
    </reaction>
</comment>
<keyword evidence="5" id="KW-0677">Repeat</keyword>
<sequence>MHVPSALIMRVEPPNIKVFVSSESKGNPYEPNELAPLNTGLYCETVMKTCQPLLVPDALRDEAWKSNPDIKLGMISYLGVPISWPDGEVFGTICVLDNKSNEYSKPYLRLLHQLRDAVQIDLQRLAAQHRQLEERETKIRRLVDANIIGIYIWELDGRLLEANDTFLRLVGYDREDLISGRVRWTDLTPLEWRDRTARAQEELKRTGAVQPFEKEYLRKDGSRVPVLIGSAAFDEQRDQGVAFVLDLTERKRAEAEARENERRYREALMELAHVNRVTTMGQLTASISHEMKQPIGAVVANAEAGLNWLDAQPPELNRIRQTLGWIITDSLRAGEIIGRIQGLIKKAPPRREEMEINAAVLEVIALTHGEVVKNGVSVRTHLAEGLPLIRVDRVQLQQVVLNLIINAVEAMSAVREEPRELLISTDRDALNGVLVSLRDSGPGLDPASLEHVFDPFYTTKPSGMGMGLSICRSIVEAHGGRIWAGANETRGAVFQFSLPLERDETSSTEYAGQCRRSEKADTDRENESPFYATADVPT</sequence>
<evidence type="ECO:0000256" key="3">
    <source>
        <dbReference type="ARBA" id="ARBA00022553"/>
    </source>
</evidence>
<keyword evidence="4" id="KW-0808">Transferase</keyword>
<dbReference type="CDD" id="cd00082">
    <property type="entry name" value="HisKA"/>
    <property type="match status" value="1"/>
</dbReference>
<dbReference type="SUPFAM" id="SSF47384">
    <property type="entry name" value="Homodimeric domain of signal transducing histidine kinase"/>
    <property type="match status" value="1"/>
</dbReference>
<evidence type="ECO:0000256" key="2">
    <source>
        <dbReference type="ARBA" id="ARBA00012438"/>
    </source>
</evidence>
<evidence type="ECO:0000259" key="14">
    <source>
        <dbReference type="PROSITE" id="PS50113"/>
    </source>
</evidence>
<feature type="coiled-coil region" evidence="10">
    <location>
        <begin position="115"/>
        <end position="142"/>
    </location>
</feature>
<dbReference type="Gene3D" id="3.30.450.20">
    <property type="entry name" value="PAS domain"/>
    <property type="match status" value="1"/>
</dbReference>
<dbReference type="NCBIfam" id="TIGR00229">
    <property type="entry name" value="sensory_box"/>
    <property type="match status" value="1"/>
</dbReference>
<dbReference type="InterPro" id="IPR005467">
    <property type="entry name" value="His_kinase_dom"/>
</dbReference>
<dbReference type="InterPro" id="IPR036097">
    <property type="entry name" value="HisK_dim/P_sf"/>
</dbReference>
<feature type="domain" description="PAS" evidence="13">
    <location>
        <begin position="135"/>
        <end position="179"/>
    </location>
</feature>
<dbReference type="GO" id="GO:0042802">
    <property type="term" value="F:identical protein binding"/>
    <property type="evidence" value="ECO:0007669"/>
    <property type="project" value="UniProtKB-ARBA"/>
</dbReference>
<dbReference type="InterPro" id="IPR035965">
    <property type="entry name" value="PAS-like_dom_sf"/>
</dbReference>
<evidence type="ECO:0000259" key="12">
    <source>
        <dbReference type="PROSITE" id="PS50109"/>
    </source>
</evidence>
<evidence type="ECO:0000256" key="6">
    <source>
        <dbReference type="ARBA" id="ARBA00022741"/>
    </source>
</evidence>
<feature type="compositionally biased region" description="Basic and acidic residues" evidence="11">
    <location>
        <begin position="515"/>
        <end position="527"/>
    </location>
</feature>